<dbReference type="PROSITE" id="PS50837">
    <property type="entry name" value="NACHT"/>
    <property type="match status" value="1"/>
</dbReference>
<dbReference type="VEuPathDB" id="FungiDB:FOMG_08794"/>
<name>X0AZH3_FUSOX</name>
<reference evidence="4" key="2">
    <citation type="submission" date="2012-05" db="EMBL/GenBank/DDBJ databases">
        <title>Annotation of the Genome Sequence of Fusarium oxysporum f. sp. melonis 26406.</title>
        <authorList>
            <consortium name="The Broad Institute Genomics Platform"/>
            <person name="Ma L.-J."/>
            <person name="Corby-Kistler H."/>
            <person name="Broz K."/>
            <person name="Gale L.R."/>
            <person name="Jonkers W."/>
            <person name="O'Donnell K."/>
            <person name="Ploetz R."/>
            <person name="Steinberg C."/>
            <person name="Schwartz D.C."/>
            <person name="VanEtten H."/>
            <person name="Zhou S."/>
            <person name="Young S.K."/>
            <person name="Zeng Q."/>
            <person name="Gargeya S."/>
            <person name="Fitzgerald M."/>
            <person name="Abouelleil A."/>
            <person name="Alvarado L."/>
            <person name="Chapman S.B."/>
            <person name="Gainer-Dewar J."/>
            <person name="Goldberg J."/>
            <person name="Griggs A."/>
            <person name="Gujja S."/>
            <person name="Hansen M."/>
            <person name="Howarth C."/>
            <person name="Imamovic A."/>
            <person name="Ireland A."/>
            <person name="Larimer J."/>
            <person name="McCowan C."/>
            <person name="Murphy C."/>
            <person name="Pearson M."/>
            <person name="Poon T.W."/>
            <person name="Priest M."/>
            <person name="Roberts A."/>
            <person name="Saif S."/>
            <person name="Shea T."/>
            <person name="Sykes S."/>
            <person name="Wortman J."/>
            <person name="Nusbaum C."/>
            <person name="Birren B."/>
        </authorList>
    </citation>
    <scope>NUCLEOTIDE SEQUENCE</scope>
    <source>
        <strain evidence="4">26406</strain>
    </source>
</reference>
<evidence type="ECO:0000259" key="3">
    <source>
        <dbReference type="PROSITE" id="PS50837"/>
    </source>
</evidence>
<evidence type="ECO:0000313" key="4">
    <source>
        <dbReference type="EMBL" id="EXK38396.1"/>
    </source>
</evidence>
<dbReference type="InterPro" id="IPR056884">
    <property type="entry name" value="NPHP3-like_N"/>
</dbReference>
<dbReference type="Gene3D" id="3.40.50.300">
    <property type="entry name" value="P-loop containing nucleotide triphosphate hydrolases"/>
    <property type="match status" value="1"/>
</dbReference>
<dbReference type="HOGENOM" id="CLU_000288_6_16_1"/>
<dbReference type="SUPFAM" id="SSF52540">
    <property type="entry name" value="P-loop containing nucleoside triphosphate hydrolases"/>
    <property type="match status" value="1"/>
</dbReference>
<evidence type="ECO:0000256" key="1">
    <source>
        <dbReference type="ARBA" id="ARBA00022737"/>
    </source>
</evidence>
<keyword evidence="2" id="KW-0853">WD repeat</keyword>
<proteinExistence type="predicted"/>
<dbReference type="Pfam" id="PF22939">
    <property type="entry name" value="WHD_GPIID"/>
    <property type="match status" value="1"/>
</dbReference>
<keyword evidence="1" id="KW-0677">Repeat</keyword>
<reference evidence="4" key="1">
    <citation type="submission" date="2012-04" db="EMBL/GenBank/DDBJ databases">
        <title>The Genome Sequence of Fusarium oxysporum melonis.</title>
        <authorList>
            <consortium name="The Broad Institute Genome Sequencing Platform"/>
            <person name="Ma L.-J."/>
            <person name="Gale L.R."/>
            <person name="Schwartz D.C."/>
            <person name="Zhou S."/>
            <person name="Corby-Kistler H."/>
            <person name="Young S.K."/>
            <person name="Zeng Q."/>
            <person name="Gargeya S."/>
            <person name="Fitzgerald M."/>
            <person name="Haas B."/>
            <person name="Abouelleil A."/>
            <person name="Alvarado L."/>
            <person name="Arachchi H.M."/>
            <person name="Berlin A."/>
            <person name="Brown A."/>
            <person name="Chapman S.B."/>
            <person name="Chen Z."/>
            <person name="Dunbar C."/>
            <person name="Freedman E."/>
            <person name="Gearin G."/>
            <person name="Goldberg J."/>
            <person name="Griggs A."/>
            <person name="Gujja S."/>
            <person name="Heiman D."/>
            <person name="Howarth C."/>
            <person name="Larson L."/>
            <person name="Lui A."/>
            <person name="MacDonald P.J.P."/>
            <person name="Montmayeur A."/>
            <person name="Murphy C."/>
            <person name="Neiman D."/>
            <person name="Pearson M."/>
            <person name="Priest M."/>
            <person name="Roberts A."/>
            <person name="Saif S."/>
            <person name="Shea T."/>
            <person name="Shenoy N."/>
            <person name="Sisk P."/>
            <person name="Stolte C."/>
            <person name="Sykes S."/>
            <person name="Wortman J."/>
            <person name="Nusbaum C."/>
            <person name="Birren B."/>
        </authorList>
    </citation>
    <scope>NUCLEOTIDE SEQUENCE</scope>
    <source>
        <strain evidence="4">26406</strain>
    </source>
</reference>
<protein>
    <recommendedName>
        <fullName evidence="3">NACHT domain-containing protein</fullName>
    </recommendedName>
</protein>
<evidence type="ECO:0000256" key="2">
    <source>
        <dbReference type="PROSITE-ProRule" id="PRU00221"/>
    </source>
</evidence>
<feature type="domain" description="NACHT" evidence="3">
    <location>
        <begin position="81"/>
        <end position="297"/>
    </location>
</feature>
<dbReference type="SUPFAM" id="SSF50978">
    <property type="entry name" value="WD40 repeat-like"/>
    <property type="match status" value="1"/>
</dbReference>
<dbReference type="Pfam" id="PF24883">
    <property type="entry name" value="NPHP3_N"/>
    <property type="match status" value="1"/>
</dbReference>
<dbReference type="InterPro" id="IPR007111">
    <property type="entry name" value="NACHT_NTPase"/>
</dbReference>
<sequence>MTDMHIGKAANVGHVEIAQQTNNVYDTDVEKDSCLKDLYVTNPSADKKRIERDKGGLLKDCYSWILYNDNFVQWRDDPEQHLLWIKGDPGKGKTMLLAGLITELEKTSHDGIFYFFCQAARPSHRTASNVLRGVIWFLVSKRPDLKSYVRREYDQAGSNIFSDHNAWYALSGILTAILEDKTFADYIIIIDALDECIEGREKLIGYISQCSISCKAKWVISSRNWPEIESQLDATQSQVRLQLELNHASISNAVLKFVDSKVDRLNSTYDRPNRERIRKHLLDNANDTFLWVALVCQELGKPGVNNYHSSNILKRFPAGLNELYARMICDIKEQDMDWCRAILAVIAVALRPLSLQELAAADEILTEWVEDKKTLSSLVTSCGSLLTIRENKVYTVHQSVNDFLRDTPKILPSGIGQQHYSIFDCSLNVMHDRLHRNLYKLKDSCVLIDEMDVLEGSSLTIVGYACVYWVDHFCAWLLTDNQHQNNLCYTMITQLLENKYLYWLEAMSLLRCTSEAIKAMQRLEDKLDGRGSVELKLLVKDAVRFASTHRTIMDVAPLQLYDSALIFTPQLSKIKGCFNQEVNKSIDIFSPNFQRWDACLQTIPGIASHKAMCEYSPDGGQVATINSNADSLLLIDASTGGLVKSIESPEGRLRGFTFYPSGDHLVTSSGDTRHETKLSIFHLPNGECSKSFTVPKSRGSAILSVSPDGKLLAIASGDHTVDIWHTASETKTDSCHIMPGSFVKYIAWAHTLSHPQALLILGSDDISIWGLDTTHQTSKLMSLTGVEHPNAATVSRDRTCCAVFQGWKEIALYSWGSSITVQKIARFDQMKYAHDASWVADDRSIAFCGEFGIELWDLEAKRLVAQLRDDHAKRICYGRNRQLASLGSRNGTLKIWSLDTILSHSEPTTQQSASIVKAFITSPNGKVAVISNNGKFDMLSIAVDGIFHHLPKTLQNSPPGSYYVTESLAFGHDDYFAVATNSGAIVVFKFDHDTGLYYRERRIREYPIYGSIRKIYLTIQFWGQEQIIIYSDYMNFWDLKTGKCLRKVSIPYRCEDRRSTITADGRIAWGEDYSHVVIWDIMCEKETQRFDLHGLQLDVVVISKISLDSSGMLAISAWDFDQSFIAIGNAKDGTWIRMYSLFDDVSTLTFLTPKLRLDTGFGVLEYDMERDSSKDTPTVTAEDHWDPRYLRLSYSKSEAWLMKGSRRILWIPRQDVDPKRFSIQTDLETVNSAMSTVEINDAVFCQEHLAEICEDCSVDLREENDAFYGFDSVERDAIESPHASINDDGVYMCKKHDNATCNQCFGWKKKITKARMDAKRAGKH</sequence>
<dbReference type="PROSITE" id="PS50082">
    <property type="entry name" value="WD_REPEATS_2"/>
    <property type="match status" value="1"/>
</dbReference>
<dbReference type="EMBL" id="JH659333">
    <property type="protein sequence ID" value="EXK38396.1"/>
    <property type="molecule type" value="Genomic_DNA"/>
</dbReference>
<dbReference type="InterPro" id="IPR036322">
    <property type="entry name" value="WD40_repeat_dom_sf"/>
</dbReference>
<dbReference type="InterPro" id="IPR054471">
    <property type="entry name" value="GPIID_WHD"/>
</dbReference>
<dbReference type="SMART" id="SM00320">
    <property type="entry name" value="WD40"/>
    <property type="match status" value="4"/>
</dbReference>
<dbReference type="InterPro" id="IPR015943">
    <property type="entry name" value="WD40/YVTN_repeat-like_dom_sf"/>
</dbReference>
<dbReference type="Proteomes" id="UP000030703">
    <property type="component" value="Unassembled WGS sequence"/>
</dbReference>
<accession>X0AZH3</accession>
<dbReference type="PANTHER" id="PTHR10039">
    <property type="entry name" value="AMELOGENIN"/>
    <property type="match status" value="1"/>
</dbReference>
<dbReference type="InterPro" id="IPR027417">
    <property type="entry name" value="P-loop_NTPase"/>
</dbReference>
<feature type="repeat" description="WD" evidence="2">
    <location>
        <begin position="703"/>
        <end position="734"/>
    </location>
</feature>
<organism evidence="4">
    <name type="scientific">Fusarium oxysporum f. sp. melonis 26406</name>
    <dbReference type="NCBI Taxonomy" id="1089452"/>
    <lineage>
        <taxon>Eukaryota</taxon>
        <taxon>Fungi</taxon>
        <taxon>Dikarya</taxon>
        <taxon>Ascomycota</taxon>
        <taxon>Pezizomycotina</taxon>
        <taxon>Sordariomycetes</taxon>
        <taxon>Hypocreomycetidae</taxon>
        <taxon>Hypocreales</taxon>
        <taxon>Nectriaceae</taxon>
        <taxon>Fusarium</taxon>
        <taxon>Fusarium oxysporum species complex</taxon>
    </lineage>
</organism>
<dbReference type="SUPFAM" id="SSF82171">
    <property type="entry name" value="DPP6 N-terminal domain-like"/>
    <property type="match status" value="1"/>
</dbReference>
<gene>
    <name evidence="4" type="ORF">FOMG_08794</name>
</gene>
<dbReference type="PANTHER" id="PTHR10039:SF17">
    <property type="entry name" value="FUNGAL STAND N-TERMINAL GOODBYE DOMAIN-CONTAINING PROTEIN-RELATED"/>
    <property type="match status" value="1"/>
</dbReference>
<dbReference type="Gene3D" id="2.130.10.10">
    <property type="entry name" value="YVTN repeat-like/Quinoprotein amine dehydrogenase"/>
    <property type="match status" value="2"/>
</dbReference>
<dbReference type="InterPro" id="IPR001680">
    <property type="entry name" value="WD40_rpt"/>
</dbReference>
<dbReference type="OrthoDB" id="538223at2759"/>